<dbReference type="HOGENOM" id="CLU_1151129_0_0_5"/>
<dbReference type="AlphaFoldDB" id="H6SMZ2"/>
<keyword evidence="3" id="KW-1185">Reference proteome</keyword>
<feature type="signal peptide" evidence="1">
    <location>
        <begin position="1"/>
        <end position="25"/>
    </location>
</feature>
<evidence type="ECO:0000256" key="1">
    <source>
        <dbReference type="SAM" id="SignalP"/>
    </source>
</evidence>
<dbReference type="Proteomes" id="UP000033220">
    <property type="component" value="Chromosome DSM 122"/>
</dbReference>
<gene>
    <name evidence="2" type="ORF">RSPPHO_00242</name>
</gene>
<accession>H6SMZ2</accession>
<dbReference type="OrthoDB" id="7356171at2"/>
<protein>
    <submittedName>
        <fullName evidence="2">Uncharacterized protein</fullName>
    </submittedName>
</protein>
<dbReference type="RefSeq" id="WP_014413508.1">
    <property type="nucleotide sequence ID" value="NC_017059.1"/>
</dbReference>
<organism evidence="2 3">
    <name type="scientific">Pararhodospirillum photometricum DSM 122</name>
    <dbReference type="NCBI Taxonomy" id="1150469"/>
    <lineage>
        <taxon>Bacteria</taxon>
        <taxon>Pseudomonadati</taxon>
        <taxon>Pseudomonadota</taxon>
        <taxon>Alphaproteobacteria</taxon>
        <taxon>Rhodospirillales</taxon>
        <taxon>Rhodospirillaceae</taxon>
        <taxon>Pararhodospirillum</taxon>
    </lineage>
</organism>
<dbReference type="PATRIC" id="fig|1150469.3.peg.295"/>
<keyword evidence="1" id="KW-0732">Signal</keyword>
<sequence>MFSRGRLPAAFALALIVGLSAPARAESDPGVVLPSPAVVTVHAMPLGSVSLDRPVMVRVFDDAPANQRLKVWVEKALKARGVRLGGADAPLVLDIDTSAANAPGRPPADTAPVLLRGQAGTGRGGEDAVAVGLRVFSNTQASVLGGVREAPVPAVAGPDIRVDLGLSDRVNGRRLWLGWATAKVENLADGDRLLLVAAPLAAELGSATRGKSVTIPAGTLAAP</sequence>
<reference evidence="2 3" key="1">
    <citation type="submission" date="2012-02" db="EMBL/GenBank/DDBJ databases">
        <title>Shotgun genome sequence of Phaeospirillum photometricum DSM 122.</title>
        <authorList>
            <person name="Duquesne K."/>
            <person name="Sturgis J."/>
        </authorList>
    </citation>
    <scope>NUCLEOTIDE SEQUENCE [LARGE SCALE GENOMIC DNA]</scope>
    <source>
        <strain evidence="3">DSM122</strain>
    </source>
</reference>
<proteinExistence type="predicted"/>
<evidence type="ECO:0000313" key="3">
    <source>
        <dbReference type="Proteomes" id="UP000033220"/>
    </source>
</evidence>
<dbReference type="EMBL" id="HE663493">
    <property type="protein sequence ID" value="CCG06868.1"/>
    <property type="molecule type" value="Genomic_DNA"/>
</dbReference>
<dbReference type="STRING" id="1150469.RSPPHO_00242"/>
<feature type="chain" id="PRO_5003606680" evidence="1">
    <location>
        <begin position="26"/>
        <end position="223"/>
    </location>
</feature>
<evidence type="ECO:0000313" key="2">
    <source>
        <dbReference type="EMBL" id="CCG06868.1"/>
    </source>
</evidence>
<dbReference type="KEGG" id="rpm:RSPPHO_00242"/>
<name>H6SMZ2_PARPM</name>